<dbReference type="SUPFAM" id="SSF53300">
    <property type="entry name" value="vWA-like"/>
    <property type="match status" value="1"/>
</dbReference>
<organism evidence="7 8">
    <name type="scientific">Candidatus Pullibacteroides excrementavium</name>
    <dbReference type="NCBI Taxonomy" id="2840905"/>
    <lineage>
        <taxon>Bacteria</taxon>
        <taxon>Pseudomonadati</taxon>
        <taxon>Bacteroidota</taxon>
        <taxon>Bacteroidia</taxon>
        <taxon>Bacteroidales</taxon>
        <taxon>Candidatus Pullibacteroides</taxon>
    </lineage>
</organism>
<dbReference type="EMBL" id="JADIMZ010000115">
    <property type="protein sequence ID" value="MBO8433188.1"/>
    <property type="molecule type" value="Genomic_DNA"/>
</dbReference>
<evidence type="ECO:0000259" key="6">
    <source>
        <dbReference type="PROSITE" id="PS50234"/>
    </source>
</evidence>
<evidence type="ECO:0000256" key="3">
    <source>
        <dbReference type="ARBA" id="ARBA00022989"/>
    </source>
</evidence>
<dbReference type="Pfam" id="PF00092">
    <property type="entry name" value="VWA"/>
    <property type="match status" value="1"/>
</dbReference>
<gene>
    <name evidence="7" type="ORF">IAB08_07865</name>
</gene>
<dbReference type="CDD" id="cd01467">
    <property type="entry name" value="vWA_BatA_type"/>
    <property type="match status" value="1"/>
</dbReference>
<evidence type="ECO:0000313" key="7">
    <source>
        <dbReference type="EMBL" id="MBO8433188.1"/>
    </source>
</evidence>
<keyword evidence="3 5" id="KW-1133">Transmembrane helix</keyword>
<dbReference type="InterPro" id="IPR050768">
    <property type="entry name" value="UPF0353/GerABKA_families"/>
</dbReference>
<dbReference type="InterPro" id="IPR002035">
    <property type="entry name" value="VWF_A"/>
</dbReference>
<evidence type="ECO:0000256" key="2">
    <source>
        <dbReference type="ARBA" id="ARBA00022692"/>
    </source>
</evidence>
<feature type="transmembrane region" description="Helical" evidence="5">
    <location>
        <begin position="52"/>
        <end position="72"/>
    </location>
</feature>
<dbReference type="Proteomes" id="UP000823612">
    <property type="component" value="Unassembled WGS sequence"/>
</dbReference>
<evidence type="ECO:0000256" key="4">
    <source>
        <dbReference type="ARBA" id="ARBA00023136"/>
    </source>
</evidence>
<dbReference type="Pfam" id="PF07584">
    <property type="entry name" value="BatA"/>
    <property type="match status" value="1"/>
</dbReference>
<dbReference type="InterPro" id="IPR036465">
    <property type="entry name" value="vWFA_dom_sf"/>
</dbReference>
<reference evidence="7" key="2">
    <citation type="journal article" date="2021" name="PeerJ">
        <title>Extensive microbial diversity within the chicken gut microbiome revealed by metagenomics and culture.</title>
        <authorList>
            <person name="Gilroy R."/>
            <person name="Ravi A."/>
            <person name="Getino M."/>
            <person name="Pursley I."/>
            <person name="Horton D.L."/>
            <person name="Alikhan N.F."/>
            <person name="Baker D."/>
            <person name="Gharbi K."/>
            <person name="Hall N."/>
            <person name="Watson M."/>
            <person name="Adriaenssens E.M."/>
            <person name="Foster-Nyarko E."/>
            <person name="Jarju S."/>
            <person name="Secka A."/>
            <person name="Antonio M."/>
            <person name="Oren A."/>
            <person name="Chaudhuri R.R."/>
            <person name="La Ragione R."/>
            <person name="Hildebrand F."/>
            <person name="Pallen M.J."/>
        </authorList>
    </citation>
    <scope>NUCLEOTIDE SEQUENCE</scope>
    <source>
        <strain evidence="7">2889</strain>
    </source>
</reference>
<dbReference type="InterPro" id="IPR024163">
    <property type="entry name" value="Aerotolerance_reg_N"/>
</dbReference>
<dbReference type="PANTHER" id="PTHR22550">
    <property type="entry name" value="SPORE GERMINATION PROTEIN"/>
    <property type="match status" value="1"/>
</dbReference>
<evidence type="ECO:0000256" key="1">
    <source>
        <dbReference type="ARBA" id="ARBA00022475"/>
    </source>
</evidence>
<dbReference type="PANTHER" id="PTHR22550:SF5">
    <property type="entry name" value="LEUCINE ZIPPER PROTEIN 4"/>
    <property type="match status" value="1"/>
</dbReference>
<reference evidence="7" key="1">
    <citation type="submission" date="2020-10" db="EMBL/GenBank/DDBJ databases">
        <authorList>
            <person name="Gilroy R."/>
        </authorList>
    </citation>
    <scope>NUCLEOTIDE SEQUENCE</scope>
    <source>
        <strain evidence="7">2889</strain>
    </source>
</reference>
<dbReference type="SMART" id="SM00327">
    <property type="entry name" value="VWA"/>
    <property type="match status" value="1"/>
</dbReference>
<comment type="caution">
    <text evidence="7">The sequence shown here is derived from an EMBL/GenBank/DDBJ whole genome shotgun (WGS) entry which is preliminary data.</text>
</comment>
<name>A0A9D9DTD8_9BACT</name>
<evidence type="ECO:0000313" key="8">
    <source>
        <dbReference type="Proteomes" id="UP000823612"/>
    </source>
</evidence>
<sequence length="327" mass="36824">MVFANPELLWLLVILPLIGYWLFAQDKKTHPYLHYSGTDFNKELKKTWRQRLYPLLNVLRLICIGLIIVALARPQAKSKNSRKNIEGVDIVMAMDISGSMLAEDFKPNRLEASKDIAQDFVRARENDRIAVVAFSGEAYTQCPLTIDHGILENRIHELRSGLIPDGTALGDGLAVSINRIRKSDAKSKVIILLTDGVNNAGSIDPLTAAELAKTYKIKVYTIGVGTRGLAPYPFQTPFGIQYQNTKVEIDEDLLTQIAEETGGRYYRATTENNLKEIFDEIDNLEKTKIEVISFEHRSEEYKAILWLALGLFLLELAGRLSIFKTLP</sequence>
<dbReference type="InterPro" id="IPR033881">
    <property type="entry name" value="vWA_BatA_type"/>
</dbReference>
<keyword evidence="4 5" id="KW-0472">Membrane</keyword>
<dbReference type="AlphaFoldDB" id="A0A9D9DTD8"/>
<accession>A0A9D9DTD8</accession>
<protein>
    <submittedName>
        <fullName evidence="7">VWA domain-containing protein</fullName>
    </submittedName>
</protein>
<keyword evidence="2 5" id="KW-0812">Transmembrane</keyword>
<dbReference type="Gene3D" id="3.40.50.410">
    <property type="entry name" value="von Willebrand factor, type A domain"/>
    <property type="match status" value="1"/>
</dbReference>
<feature type="transmembrane region" description="Helical" evidence="5">
    <location>
        <begin position="303"/>
        <end position="322"/>
    </location>
</feature>
<dbReference type="NCBIfam" id="TIGR02226">
    <property type="entry name" value="two_anch"/>
    <property type="match status" value="1"/>
</dbReference>
<feature type="domain" description="VWFA" evidence="6">
    <location>
        <begin position="89"/>
        <end position="281"/>
    </location>
</feature>
<evidence type="ECO:0000256" key="5">
    <source>
        <dbReference type="SAM" id="Phobius"/>
    </source>
</evidence>
<keyword evidence="1" id="KW-1003">Cell membrane</keyword>
<dbReference type="PROSITE" id="PS50234">
    <property type="entry name" value="VWFA"/>
    <property type="match status" value="1"/>
</dbReference>
<proteinExistence type="predicted"/>
<dbReference type="InterPro" id="IPR011933">
    <property type="entry name" value="Double_TM_dom"/>
</dbReference>